<evidence type="ECO:0000256" key="3">
    <source>
        <dbReference type="ARBA" id="ARBA00022519"/>
    </source>
</evidence>
<dbReference type="RefSeq" id="WP_009144819.1">
    <property type="nucleotide sequence ID" value="NZ_CABKPS010000015.1"/>
</dbReference>
<dbReference type="GO" id="GO:0022857">
    <property type="term" value="F:transmembrane transporter activity"/>
    <property type="evidence" value="ECO:0007669"/>
    <property type="project" value="TreeGrafter"/>
</dbReference>
<dbReference type="InterPro" id="IPR004681">
    <property type="entry name" value="TRAP_DctM"/>
</dbReference>
<dbReference type="PANTHER" id="PTHR33362:SF4">
    <property type="entry name" value="2,3-DIKETO-L-GULONATE TRAP TRANSPORTER LARGE PERMEASE PROTEIN YIAN"/>
    <property type="match status" value="1"/>
</dbReference>
<sequence>MAYLPVIIVFVLYFSSIPIAYALFGATISYFTFLDATSPAHLVFQRIITSTQSFPLLAIPFFIMAGSIMNYAGISDKLMKFTDVLMGHMTGGLAQVNVLLSLLMGGVSGSANADAAMQSKMLVPEMEKRGYGRAFSAAVTAASSASTPVIPPGINLIIYALIASVSVTKMFMAGYVPGILMAVSMMIVVAIVSKKRGYKPSREKAATFGEIMTQLKESIWALLFPFGIIAGLRMGMFTPSEAGAVAVVYCILVGVFIYKELKWEYAWPIMKETIYGTSSVVLIIVAASFFGYYLNWERIPQHITSAMLDFTRNPYMMLMLVNILLLILGMFLEGGAALIILAPLLVPVVTKLGVDPVHFGIICIVNIMIGGLTPPFGSMMFTVCAITETPLGEFFKEVWPFIVALLVALLIVTYVPGLVMFLPNL</sequence>
<dbReference type="PANTHER" id="PTHR33362">
    <property type="entry name" value="SIALIC ACID TRAP TRANSPORTER PERMEASE PROTEIN SIAT-RELATED"/>
    <property type="match status" value="1"/>
</dbReference>
<evidence type="ECO:0000256" key="5">
    <source>
        <dbReference type="ARBA" id="ARBA00022989"/>
    </source>
</evidence>
<keyword evidence="6" id="KW-0472">Membrane</keyword>
<comment type="caution">
    <text evidence="7">The sequence shown here is derived from an EMBL/GenBank/DDBJ whole genome shotgun (WGS) entry which is preliminary data.</text>
</comment>
<keyword evidence="5" id="KW-1133">Transmembrane helix</keyword>
<dbReference type="GeneID" id="78523624"/>
<dbReference type="Proteomes" id="UP000186777">
    <property type="component" value="Unassembled WGS sequence"/>
</dbReference>
<evidence type="ECO:0000256" key="2">
    <source>
        <dbReference type="ARBA" id="ARBA00022475"/>
    </source>
</evidence>
<reference evidence="7 8" key="1">
    <citation type="journal article" date="2016" name="Nat. Biotechnol.">
        <title>Measurement of bacterial replication rates in microbial communities.</title>
        <authorList>
            <person name="Brown C.T."/>
            <person name="Olm M.R."/>
            <person name="Thomas B.C."/>
            <person name="Banfield J.F."/>
        </authorList>
    </citation>
    <scope>NUCLEOTIDE SEQUENCE [LARGE SCALE GENOMIC DNA]</scope>
    <source>
        <strain evidence="7">46_33</strain>
    </source>
</reference>
<evidence type="ECO:0000256" key="4">
    <source>
        <dbReference type="ARBA" id="ARBA00022692"/>
    </source>
</evidence>
<accession>A0A1Q6R8L1</accession>
<protein>
    <submittedName>
        <fullName evidence="7">C4-dicarboxylate ABC transporter</fullName>
    </submittedName>
</protein>
<organism evidence="7 8">
    <name type="scientific">Phascolarctobacterium succinatutens</name>
    <dbReference type="NCBI Taxonomy" id="626940"/>
    <lineage>
        <taxon>Bacteria</taxon>
        <taxon>Bacillati</taxon>
        <taxon>Bacillota</taxon>
        <taxon>Negativicutes</taxon>
        <taxon>Acidaminococcales</taxon>
        <taxon>Acidaminococcaceae</taxon>
        <taxon>Phascolarctobacterium</taxon>
    </lineage>
</organism>
<dbReference type="InterPro" id="IPR010656">
    <property type="entry name" value="DctM"/>
</dbReference>
<gene>
    <name evidence="7" type="ORF">BHW43_03135</name>
</gene>
<proteinExistence type="predicted"/>
<dbReference type="STRING" id="626940.BHW43_03135"/>
<evidence type="ECO:0000256" key="1">
    <source>
        <dbReference type="ARBA" id="ARBA00004429"/>
    </source>
</evidence>
<evidence type="ECO:0000313" key="8">
    <source>
        <dbReference type="Proteomes" id="UP000186777"/>
    </source>
</evidence>
<evidence type="ECO:0000256" key="6">
    <source>
        <dbReference type="ARBA" id="ARBA00023136"/>
    </source>
</evidence>
<keyword evidence="3" id="KW-0997">Cell inner membrane</keyword>
<keyword evidence="4" id="KW-0812">Transmembrane</keyword>
<name>A0A1Q6R8L1_9FIRM</name>
<dbReference type="PIRSF" id="PIRSF006066">
    <property type="entry name" value="HI0050"/>
    <property type="match status" value="1"/>
</dbReference>
<dbReference type="NCBIfam" id="TIGR00786">
    <property type="entry name" value="dctM"/>
    <property type="match status" value="1"/>
</dbReference>
<comment type="subcellular location">
    <subcellularLocation>
        <location evidence="1">Cell inner membrane</location>
        <topology evidence="1">Multi-pass membrane protein</topology>
    </subcellularLocation>
</comment>
<keyword evidence="2" id="KW-1003">Cell membrane</keyword>
<dbReference type="Pfam" id="PF06808">
    <property type="entry name" value="DctM"/>
    <property type="match status" value="1"/>
</dbReference>
<dbReference type="EMBL" id="MNTG01000011">
    <property type="protein sequence ID" value="OLA38689.1"/>
    <property type="molecule type" value="Genomic_DNA"/>
</dbReference>
<dbReference type="GO" id="GO:0005886">
    <property type="term" value="C:plasma membrane"/>
    <property type="evidence" value="ECO:0007669"/>
    <property type="project" value="UniProtKB-SubCell"/>
</dbReference>
<dbReference type="AlphaFoldDB" id="A0A1Q6R8L1"/>
<evidence type="ECO:0000313" key="7">
    <source>
        <dbReference type="EMBL" id="OLA38689.1"/>
    </source>
</evidence>